<keyword evidence="5 6" id="KW-0472">Membrane</keyword>
<name>A0A553JMG0_SHEHA</name>
<dbReference type="PANTHER" id="PTHR36115:SF6">
    <property type="entry name" value="PROLINE-RICH ANTIGEN HOMOLOG"/>
    <property type="match status" value="1"/>
</dbReference>
<accession>A0A553JMG0</accession>
<evidence type="ECO:0000256" key="3">
    <source>
        <dbReference type="ARBA" id="ARBA00022692"/>
    </source>
</evidence>
<evidence type="ECO:0000256" key="5">
    <source>
        <dbReference type="ARBA" id="ARBA00023136"/>
    </source>
</evidence>
<evidence type="ECO:0000256" key="1">
    <source>
        <dbReference type="ARBA" id="ARBA00004651"/>
    </source>
</evidence>
<keyword evidence="9" id="KW-1185">Reference proteome</keyword>
<dbReference type="GO" id="GO:0005886">
    <property type="term" value="C:plasma membrane"/>
    <property type="evidence" value="ECO:0007669"/>
    <property type="project" value="UniProtKB-SubCell"/>
</dbReference>
<sequence length="410" mass="45806">MTKDNQDPDPKSMVTPFAFEIAPEILYTPLASPLKRGLAMTIDGLLVAVLAEQAGWIFILLVALTLLIQKKSREVGKIFKWGLYLLMLVMMILVVTEHFTSSDSSSVKGDVTDGREISSLNVIEDLLGYGPKIISFSQCMDSSCAENELLHLLLAIKKSSLSLDEQTSIVTNLINELPLSIDEKKRLLETMNTDLNQSLSVYPSVLETNSAQIDSLQSQENAHSKEMKDITAQSLESQNEASQFFDEKQLVDLEQLDIEEKEQEQEYSLLAWAKGMLNDLGLGFGWAAFYFTVFTAWFDGQTLGKKLFRIRVVQLDGTGLSLWDSFGRYGGYGAGFATGLLGFLQIYWDANRQAIQDKISATVVIDLNRLTKDQTSSYDTKHSTTRAPETLIPLNLLLKFQSKVRELIAK</sequence>
<evidence type="ECO:0000313" key="9">
    <source>
        <dbReference type="Proteomes" id="UP000318126"/>
    </source>
</evidence>
<evidence type="ECO:0000256" key="6">
    <source>
        <dbReference type="SAM" id="Phobius"/>
    </source>
</evidence>
<feature type="transmembrane region" description="Helical" evidence="6">
    <location>
        <begin position="81"/>
        <end position="99"/>
    </location>
</feature>
<dbReference type="InterPro" id="IPR010432">
    <property type="entry name" value="RDD"/>
</dbReference>
<dbReference type="PANTHER" id="PTHR36115">
    <property type="entry name" value="PROLINE-RICH ANTIGEN HOMOLOG-RELATED"/>
    <property type="match status" value="1"/>
</dbReference>
<dbReference type="Proteomes" id="UP000318126">
    <property type="component" value="Unassembled WGS sequence"/>
</dbReference>
<evidence type="ECO:0000256" key="2">
    <source>
        <dbReference type="ARBA" id="ARBA00022475"/>
    </source>
</evidence>
<dbReference type="RefSeq" id="WP_144040867.1">
    <property type="nucleotide sequence ID" value="NZ_BMPL01000036.1"/>
</dbReference>
<dbReference type="AlphaFoldDB" id="A0A553JMG0"/>
<evidence type="ECO:0000313" key="8">
    <source>
        <dbReference type="EMBL" id="TRY13637.1"/>
    </source>
</evidence>
<dbReference type="Pfam" id="PF06271">
    <property type="entry name" value="RDD"/>
    <property type="match status" value="1"/>
</dbReference>
<evidence type="ECO:0000259" key="7">
    <source>
        <dbReference type="Pfam" id="PF06271"/>
    </source>
</evidence>
<feature type="transmembrane region" description="Helical" evidence="6">
    <location>
        <begin position="45"/>
        <end position="69"/>
    </location>
</feature>
<keyword evidence="3 6" id="KW-0812">Transmembrane</keyword>
<proteinExistence type="predicted"/>
<dbReference type="InterPro" id="IPR051791">
    <property type="entry name" value="Pra-immunoreactive"/>
</dbReference>
<gene>
    <name evidence="8" type="ORF">FN961_14335</name>
</gene>
<keyword evidence="4 6" id="KW-1133">Transmembrane helix</keyword>
<dbReference type="OrthoDB" id="9787732at2"/>
<feature type="transmembrane region" description="Helical" evidence="6">
    <location>
        <begin position="329"/>
        <end position="348"/>
    </location>
</feature>
<comment type="subcellular location">
    <subcellularLocation>
        <location evidence="1">Cell membrane</location>
        <topology evidence="1">Multi-pass membrane protein</topology>
    </subcellularLocation>
</comment>
<keyword evidence="2" id="KW-1003">Cell membrane</keyword>
<comment type="caution">
    <text evidence="8">The sequence shown here is derived from an EMBL/GenBank/DDBJ whole genome shotgun (WGS) entry which is preliminary data.</text>
</comment>
<protein>
    <submittedName>
        <fullName evidence="8">RDD family protein</fullName>
    </submittedName>
</protein>
<evidence type="ECO:0000256" key="4">
    <source>
        <dbReference type="ARBA" id="ARBA00022989"/>
    </source>
</evidence>
<dbReference type="EMBL" id="VKGK01000017">
    <property type="protein sequence ID" value="TRY13637.1"/>
    <property type="molecule type" value="Genomic_DNA"/>
</dbReference>
<feature type="transmembrane region" description="Helical" evidence="6">
    <location>
        <begin position="280"/>
        <end position="298"/>
    </location>
</feature>
<feature type="domain" description="RDD" evidence="7">
    <location>
        <begin position="281"/>
        <end position="360"/>
    </location>
</feature>
<organism evidence="8 9">
    <name type="scientific">Shewanella hanedai</name>
    <name type="common">Alteromonas hanedai</name>
    <dbReference type="NCBI Taxonomy" id="25"/>
    <lineage>
        <taxon>Bacteria</taxon>
        <taxon>Pseudomonadati</taxon>
        <taxon>Pseudomonadota</taxon>
        <taxon>Gammaproteobacteria</taxon>
        <taxon>Alteromonadales</taxon>
        <taxon>Shewanellaceae</taxon>
        <taxon>Shewanella</taxon>
    </lineage>
</organism>
<reference evidence="9" key="1">
    <citation type="submission" date="2019-07" db="EMBL/GenBank/DDBJ databases">
        <title>Shewanella sp. YLB-08 draft genomic sequence.</title>
        <authorList>
            <person name="Yu L."/>
        </authorList>
    </citation>
    <scope>NUCLEOTIDE SEQUENCE [LARGE SCALE GENOMIC DNA]</scope>
    <source>
        <strain evidence="9">JCM 20706</strain>
    </source>
</reference>